<keyword evidence="3" id="KW-1185">Reference proteome</keyword>
<dbReference type="GeneTree" id="ENSGT01120000271959"/>
<dbReference type="InterPro" id="IPR039598">
    <property type="entry name" value="HMGXB3"/>
</dbReference>
<evidence type="ECO:0000259" key="1">
    <source>
        <dbReference type="PROSITE" id="PS50800"/>
    </source>
</evidence>
<dbReference type="Proteomes" id="UP000265140">
    <property type="component" value="Chromosome 24"/>
</dbReference>
<reference evidence="2 3" key="1">
    <citation type="submission" date="2020-02" db="EMBL/GenBank/DDBJ databases">
        <title>Esox lucius (northern pike) genome, fEsoLuc1, primary haplotype.</title>
        <authorList>
            <person name="Myers G."/>
            <person name="Karagic N."/>
            <person name="Meyer A."/>
            <person name="Pippel M."/>
            <person name="Reichard M."/>
            <person name="Winkler S."/>
            <person name="Tracey A."/>
            <person name="Sims Y."/>
            <person name="Howe K."/>
            <person name="Rhie A."/>
            <person name="Formenti G."/>
            <person name="Durbin R."/>
            <person name="Fedrigo O."/>
            <person name="Jarvis E.D."/>
        </authorList>
    </citation>
    <scope>NUCLEOTIDE SEQUENCE [LARGE SCALE GENOMIC DNA]</scope>
</reference>
<evidence type="ECO:0000313" key="3">
    <source>
        <dbReference type="Proteomes" id="UP000265140"/>
    </source>
</evidence>
<proteinExistence type="predicted"/>
<reference evidence="2" key="2">
    <citation type="submission" date="2025-08" db="UniProtKB">
        <authorList>
            <consortium name="Ensembl"/>
        </authorList>
    </citation>
    <scope>IDENTIFICATION</scope>
</reference>
<protein>
    <recommendedName>
        <fullName evidence="1">SAP domain-containing protein</fullName>
    </recommendedName>
</protein>
<dbReference type="PROSITE" id="PS50800">
    <property type="entry name" value="SAP"/>
    <property type="match status" value="1"/>
</dbReference>
<dbReference type="PANTHER" id="PTHR17609:SF3">
    <property type="entry name" value="SAP DOMAIN-CONTAINING PROTEIN"/>
    <property type="match status" value="1"/>
</dbReference>
<reference evidence="2" key="3">
    <citation type="submission" date="2025-09" db="UniProtKB">
        <authorList>
            <consortium name="Ensembl"/>
        </authorList>
    </citation>
    <scope>IDENTIFICATION</scope>
</reference>
<name>A0AAY5KSS4_ESOLU</name>
<dbReference type="Ensembl" id="ENSELUT00000106017.1">
    <property type="protein sequence ID" value="ENSELUP00000092223.1"/>
    <property type="gene ID" value="ENSELUG00000041018.1"/>
</dbReference>
<dbReference type="InterPro" id="IPR003034">
    <property type="entry name" value="SAP_dom"/>
</dbReference>
<dbReference type="PANTHER" id="PTHR17609">
    <property type="entry name" value="HMG DOMAIN-CONTAINING PROTEIN 3"/>
    <property type="match status" value="1"/>
</dbReference>
<feature type="domain" description="SAP" evidence="1">
    <location>
        <begin position="1"/>
        <end position="34"/>
    </location>
</feature>
<organism evidence="2 3">
    <name type="scientific">Esox lucius</name>
    <name type="common">Northern pike</name>
    <dbReference type="NCBI Taxonomy" id="8010"/>
    <lineage>
        <taxon>Eukaryota</taxon>
        <taxon>Metazoa</taxon>
        <taxon>Chordata</taxon>
        <taxon>Craniata</taxon>
        <taxon>Vertebrata</taxon>
        <taxon>Euteleostomi</taxon>
        <taxon>Actinopterygii</taxon>
        <taxon>Neopterygii</taxon>
        <taxon>Teleostei</taxon>
        <taxon>Protacanthopterygii</taxon>
        <taxon>Esociformes</taxon>
        <taxon>Esocidae</taxon>
        <taxon>Esox</taxon>
    </lineage>
</organism>
<dbReference type="Gene3D" id="1.10.720.30">
    <property type="entry name" value="SAP domain"/>
    <property type="match status" value="1"/>
</dbReference>
<accession>A0AAY5KSS4</accession>
<sequence length="270" mass="30459">MNLKVDAVRNLCKECKLDTKGSKMDLIMRLRGEMQTRSTYDMVFEKVWGASATHVFLMRCIIHHHNQRENQKALVDLKNISGRKNVTINSSGQAVLAVLSVFSPSVQQTVPPPARSAFRPVVSPALKLTVPPVAPPADKPADSLSDQLVLQQLIHDHDYWSVAVYSQEMHPVQDMLLNYVLDTHRPAAEILAKDGNVCLTREDFWTLGLPHCMESNGKDVHIVDMYVVPTWKLKMKNPMADFPHDLLSKDSIIIPAWSRQPGKADHYFLC</sequence>
<dbReference type="InterPro" id="IPR036361">
    <property type="entry name" value="SAP_dom_sf"/>
</dbReference>
<dbReference type="AlphaFoldDB" id="A0AAY5KSS4"/>
<evidence type="ECO:0000313" key="2">
    <source>
        <dbReference type="Ensembl" id="ENSELUP00000092223.1"/>
    </source>
</evidence>